<comment type="caution">
    <text evidence="1">The sequence shown here is derived from an EMBL/GenBank/DDBJ whole genome shotgun (WGS) entry which is preliminary data.</text>
</comment>
<dbReference type="EMBL" id="JACEGQ020000006">
    <property type="protein sequence ID" value="KAH8505483.1"/>
    <property type="molecule type" value="Genomic_DNA"/>
</dbReference>
<keyword evidence="2" id="KW-1185">Reference proteome</keyword>
<gene>
    <name evidence="1" type="ORF">H0E87_012643</name>
</gene>
<evidence type="ECO:0000313" key="1">
    <source>
        <dbReference type="EMBL" id="KAH8505483.1"/>
    </source>
</evidence>
<proteinExistence type="predicted"/>
<dbReference type="Proteomes" id="UP000807159">
    <property type="component" value="Chromosome 6"/>
</dbReference>
<name>A0A8T2YJZ7_POPDE</name>
<dbReference type="AlphaFoldDB" id="A0A8T2YJZ7"/>
<reference evidence="1" key="1">
    <citation type="journal article" date="2021" name="J. Hered.">
        <title>Genome Assembly of Salicaceae Populus deltoides (Eastern Cottonwood) I-69 Based on Nanopore Sequencing and Hi-C Technologies.</title>
        <authorList>
            <person name="Bai S."/>
            <person name="Wu H."/>
            <person name="Zhang J."/>
            <person name="Pan Z."/>
            <person name="Zhao W."/>
            <person name="Li Z."/>
            <person name="Tong C."/>
        </authorList>
    </citation>
    <scope>NUCLEOTIDE SEQUENCE</scope>
    <source>
        <tissue evidence="1">Leaf</tissue>
    </source>
</reference>
<accession>A0A8T2YJZ7</accession>
<sequence length="128" mass="14387">MKINFGGAYSSCKSGAVGIEARDHYGAVCVAKSRYFHFALDAQTVEAFALKDAVTLASKFQQPVLIEGYAKFLVEDGRLVQKHFMCTMEDPDSIYSSLDIHICNRTHHEKLNMKLHHAFITPMNFAED</sequence>
<organism evidence="1 2">
    <name type="scientific">Populus deltoides</name>
    <name type="common">Eastern poplar</name>
    <name type="synonym">Eastern cottonwood</name>
    <dbReference type="NCBI Taxonomy" id="3696"/>
    <lineage>
        <taxon>Eukaryota</taxon>
        <taxon>Viridiplantae</taxon>
        <taxon>Streptophyta</taxon>
        <taxon>Embryophyta</taxon>
        <taxon>Tracheophyta</taxon>
        <taxon>Spermatophyta</taxon>
        <taxon>Magnoliopsida</taxon>
        <taxon>eudicotyledons</taxon>
        <taxon>Gunneridae</taxon>
        <taxon>Pentapetalae</taxon>
        <taxon>rosids</taxon>
        <taxon>fabids</taxon>
        <taxon>Malpighiales</taxon>
        <taxon>Salicaceae</taxon>
        <taxon>Saliceae</taxon>
        <taxon>Populus</taxon>
    </lineage>
</organism>
<protein>
    <submittedName>
        <fullName evidence="1">Uncharacterized protein</fullName>
    </submittedName>
</protein>
<evidence type="ECO:0000313" key="2">
    <source>
        <dbReference type="Proteomes" id="UP000807159"/>
    </source>
</evidence>